<name>A0A016XG87_9BURK</name>
<evidence type="ECO:0000313" key="5">
    <source>
        <dbReference type="Proteomes" id="UP000023268"/>
    </source>
</evidence>
<dbReference type="Gene3D" id="2.120.10.30">
    <property type="entry name" value="TolB, C-terminal domain"/>
    <property type="match status" value="2"/>
</dbReference>
<comment type="similarity">
    <text evidence="1">Belongs to the TolB family.</text>
</comment>
<accession>A0A016XG87</accession>
<dbReference type="InterPro" id="IPR011042">
    <property type="entry name" value="6-blade_b-propeller_TolB-like"/>
</dbReference>
<protein>
    <recommendedName>
        <fullName evidence="6">Tetratricopeptide repeat protein</fullName>
    </recommendedName>
</protein>
<dbReference type="STRING" id="1458275.AZ34_05345"/>
<organism evidence="4 5">
    <name type="scientific">Hylemonella gracilis str. Niagara R</name>
    <dbReference type="NCBI Taxonomy" id="1458275"/>
    <lineage>
        <taxon>Bacteria</taxon>
        <taxon>Pseudomonadati</taxon>
        <taxon>Pseudomonadota</taxon>
        <taxon>Betaproteobacteria</taxon>
        <taxon>Burkholderiales</taxon>
        <taxon>Comamonadaceae</taxon>
        <taxon>Hylemonella</taxon>
    </lineage>
</organism>
<keyword evidence="3" id="KW-0732">Signal</keyword>
<dbReference type="SUPFAM" id="SSF82171">
    <property type="entry name" value="DPP6 N-terminal domain-like"/>
    <property type="match status" value="1"/>
</dbReference>
<feature type="region of interest" description="Disordered" evidence="2">
    <location>
        <begin position="181"/>
        <end position="214"/>
    </location>
</feature>
<evidence type="ECO:0000256" key="2">
    <source>
        <dbReference type="SAM" id="MobiDB-lite"/>
    </source>
</evidence>
<dbReference type="PANTHER" id="PTHR36842">
    <property type="entry name" value="PROTEIN TOLB HOMOLOG"/>
    <property type="match status" value="1"/>
</dbReference>
<dbReference type="AlphaFoldDB" id="A0A016XG87"/>
<evidence type="ECO:0008006" key="6">
    <source>
        <dbReference type="Google" id="ProtNLM"/>
    </source>
</evidence>
<feature type="chain" id="PRO_5001491659" description="Tetratricopeptide repeat protein" evidence="3">
    <location>
        <begin position="26"/>
        <end position="1253"/>
    </location>
</feature>
<evidence type="ECO:0000256" key="1">
    <source>
        <dbReference type="ARBA" id="ARBA00009820"/>
    </source>
</evidence>
<reference evidence="4 5" key="1">
    <citation type="submission" date="2014-02" db="EMBL/GenBank/DDBJ databases">
        <title>Draft Genome of Hylemonella gracilis isolated from the Niagara River.</title>
        <authorList>
            <person name="Pawlowski D.R."/>
            <person name="Koudelka G.B."/>
        </authorList>
    </citation>
    <scope>NUCLEOTIDE SEQUENCE [LARGE SCALE GENOMIC DNA]</scope>
    <source>
        <strain evidence="4 5">Niagara R</strain>
    </source>
</reference>
<dbReference type="EMBL" id="JEMG01000001">
    <property type="protein sequence ID" value="EYC50542.1"/>
    <property type="molecule type" value="Genomic_DNA"/>
</dbReference>
<feature type="signal peptide" evidence="3">
    <location>
        <begin position="1"/>
        <end position="25"/>
    </location>
</feature>
<dbReference type="InterPro" id="IPR011659">
    <property type="entry name" value="WD40"/>
</dbReference>
<dbReference type="PROSITE" id="PS51257">
    <property type="entry name" value="PROKAR_LIPOPROTEIN"/>
    <property type="match status" value="1"/>
</dbReference>
<sequence>MPRLLCATIAVICTAWAACIGIAHAQDADDGGLRVPARLTVGVGDQFLGQLAPPNSPLSNMLLFVSNRSIVTEIYVQDLEQGRERRLFDEGADVTWPRISPDGRRLLYISFRREAGGQLCVRELPKEGSQDDAVGNRRCLGAEVLALQAEWKDSAQIVLLHRTTIQDDLQLSLVEVVRANDGDKDGEVDGEGDGQPVGKLKASPMPSRNLSSPAVSPDGRWLVYVPVQRSAKPVGPGFASRASAQLEALRLDLPGAAPMPLALDLPGQSGQPVFSPDGRWLYVTQFFTDSNADGVIDADDRGVLFRLPFDTRRDDAAVQAAAASPDQLTSQAWNCQYPAPAAETLVATCERGGSLDVYQLPLDGQVPAEWDIPRLRTELGMAGRKADEILLYRHRTQLETRPRPRRLLLMRMARLHLGLEDFDAAAFYARRMGAVEDPATAGLEAPLRVLIEHRHGLKLAEQGRTLAAAGRMTQAEQGAALDTAAAPSPSAAALRHVVRSELAQAAGDFGRARRELEAATKILMNASVDRTPRAVLEAWHERADALYRLLGERAALVAASRWLSQHPVLNADDQLDHARAAVRALYRGRPYSEADAALVEALAQSKAQAPSGPAGAGQGSDSAWVFALELGRHLIALREERVPRVQRERLLAFYRQQGEHPDAAVAVLRQRALVQDAVARASELGADTVIELLASAYVDDTRVGTQERRRAERLYSRALLGRAYRRLANQRHDEARADFDLVTQRTGALEAAVESVNLRLRAGVAPAVIEQEVTTTVPGMAEPLQRFVKAYVITRQLGRIEYALVHQQATASALAELRAAWPVLKNRREAQALQGAIWHEDFLRNRDAASAERANRHYRVALDLVRNNLRYRAMLLGALGLLHTEAGNFAIALGYLDERDKLPYTDDAAGLAVSLARARALLHTGRDAEAARAADDALEMVDAASQNPGSRLAARYSPLVLDRAALYNLSAGHFDRALALYDRLLPAPAAGAGDEAAASSPLEPLRDTAREPAAAPSSSPRNALVQRLARSAAALGANQPKRALADLTQLERELAQPAAQAALQMPGSRATPAQALRAQRIVAAGLRAQAHTRLSQLDEAALALEQRRDLFSAQFSETDRDQDLSELTLVELQLAENAVDRGDATQTARWLGRAMRHADTLAKRTGAPVDAGQLNTLWFAAQWQVGVQAAGPGTAKARLPFDLPTRLEQARRVLAQRPERDAAWRAWLAWFEVYQALAEDDSVPAASRRPAVQ</sequence>
<dbReference type="eggNOG" id="COG0823">
    <property type="taxonomic scope" value="Bacteria"/>
</dbReference>
<dbReference type="Pfam" id="PF07676">
    <property type="entry name" value="PD40"/>
    <property type="match status" value="3"/>
</dbReference>
<evidence type="ECO:0000256" key="3">
    <source>
        <dbReference type="SAM" id="SignalP"/>
    </source>
</evidence>
<comment type="caution">
    <text evidence="4">The sequence shown here is derived from an EMBL/GenBank/DDBJ whole genome shotgun (WGS) entry which is preliminary data.</text>
</comment>
<dbReference type="Proteomes" id="UP000023268">
    <property type="component" value="Unassembled WGS sequence"/>
</dbReference>
<gene>
    <name evidence="4" type="ORF">AZ34_05345</name>
</gene>
<evidence type="ECO:0000313" key="4">
    <source>
        <dbReference type="EMBL" id="EYC50542.1"/>
    </source>
</evidence>
<dbReference type="PANTHER" id="PTHR36842:SF1">
    <property type="entry name" value="PROTEIN TOLB"/>
    <property type="match status" value="1"/>
</dbReference>
<proteinExistence type="inferred from homology"/>